<dbReference type="PANTHER" id="PTHR23279">
    <property type="entry name" value="DEFECTIVE PROBOSCIS EXTENSION RESPONSE DPR -RELATED"/>
    <property type="match status" value="1"/>
</dbReference>
<dbReference type="InterPro" id="IPR007110">
    <property type="entry name" value="Ig-like_dom"/>
</dbReference>
<dbReference type="SUPFAM" id="SSF48726">
    <property type="entry name" value="Immunoglobulin"/>
    <property type="match status" value="2"/>
</dbReference>
<dbReference type="InterPro" id="IPR013783">
    <property type="entry name" value="Ig-like_fold"/>
</dbReference>
<dbReference type="SMART" id="SM00408">
    <property type="entry name" value="IGc2"/>
    <property type="match status" value="2"/>
</dbReference>
<feature type="region of interest" description="Disordered" evidence="1">
    <location>
        <begin position="47"/>
        <end position="77"/>
    </location>
</feature>
<dbReference type="InterPro" id="IPR036179">
    <property type="entry name" value="Ig-like_dom_sf"/>
</dbReference>
<evidence type="ECO:0000259" key="3">
    <source>
        <dbReference type="PROSITE" id="PS50835"/>
    </source>
</evidence>
<dbReference type="AlphaFoldDB" id="A0A7M7QDI6"/>
<dbReference type="InterPro" id="IPR003598">
    <property type="entry name" value="Ig_sub2"/>
</dbReference>
<feature type="domain" description="Ig-like" evidence="3">
    <location>
        <begin position="79"/>
        <end position="172"/>
    </location>
</feature>
<dbReference type="EnsemblMetazoa" id="XM_031929841">
    <property type="protein sequence ID" value="XP_031785701"/>
    <property type="gene ID" value="LOC100115812"/>
</dbReference>
<keyword evidence="2" id="KW-0732">Signal</keyword>
<dbReference type="FunFam" id="2.60.40.10:FF:000129">
    <property type="entry name" value="CLUMA_CG018772, isoform A"/>
    <property type="match status" value="1"/>
</dbReference>
<dbReference type="PANTHER" id="PTHR23279:SF41">
    <property type="entry name" value="DEFECTIVE PROBOSCIS EXTENSION RESPONSE 4-RELATED"/>
    <property type="match status" value="1"/>
</dbReference>
<dbReference type="GO" id="GO:0050808">
    <property type="term" value="P:synapse organization"/>
    <property type="evidence" value="ECO:0007669"/>
    <property type="project" value="TreeGrafter"/>
</dbReference>
<accession>A0A7M7QDI6</accession>
<dbReference type="GeneID" id="100115812"/>
<dbReference type="EnsemblMetazoa" id="XM_031929839">
    <property type="protein sequence ID" value="XP_031785699"/>
    <property type="gene ID" value="LOC100115812"/>
</dbReference>
<dbReference type="RefSeq" id="XP_031785702.1">
    <property type="nucleotide sequence ID" value="XM_031929842.1"/>
</dbReference>
<dbReference type="InterPro" id="IPR037448">
    <property type="entry name" value="Zig-8"/>
</dbReference>
<sequence length="352" mass="39117">MKLMKTIAGPFNRRQLKRPPTLLTLLLLIDCCLAAPRALTTVLLQGPVSAVPPPEGRTRSRANPQANVEPELMEDEPEPSFEQTAANVSAFEGQRVYLPCRVHNLGDKVVSWMRSRDLHILTSGQYTFSSDERFQPQHLAGSDAWTLQLDQVKKSDAGRYECQVNTEPKMMYAVQLIVRDPNKPDGYDEPHSQQTRISYESTAPVAAIMGPREQRVPAGSTISLKCVITSPYQTRPIKGVQWFRDNRLLTFQAARGGINVETVTGTAQTFTEATLANLTWRDTGKYSCRPTEGKSDTIALYVEDGEHSEAMQRDAVYAASAAAVRSAELISLFTTFLNIFLCSSIRKLAVFC</sequence>
<dbReference type="InterPro" id="IPR013098">
    <property type="entry name" value="Ig_I-set"/>
</dbReference>
<evidence type="ECO:0000313" key="5">
    <source>
        <dbReference type="Proteomes" id="UP000002358"/>
    </source>
</evidence>
<dbReference type="PROSITE" id="PS50835">
    <property type="entry name" value="IG_LIKE"/>
    <property type="match status" value="2"/>
</dbReference>
<dbReference type="Gene3D" id="2.60.40.10">
    <property type="entry name" value="Immunoglobulins"/>
    <property type="match status" value="2"/>
</dbReference>
<reference evidence="4" key="1">
    <citation type="submission" date="2021-01" db="UniProtKB">
        <authorList>
            <consortium name="EnsemblMetazoa"/>
        </authorList>
    </citation>
    <scope>IDENTIFICATION</scope>
</reference>
<dbReference type="InParanoid" id="A0A7M7QDI6"/>
<dbReference type="OrthoDB" id="6377396at2759"/>
<dbReference type="EnsemblMetazoa" id="XM_031929842">
    <property type="protein sequence ID" value="XP_031785702"/>
    <property type="gene ID" value="LOC100115812"/>
</dbReference>
<dbReference type="RefSeq" id="XP_031785700.1">
    <property type="nucleotide sequence ID" value="XM_031929840.1"/>
</dbReference>
<dbReference type="EnsemblMetazoa" id="XM_031929840">
    <property type="protein sequence ID" value="XP_031785700"/>
    <property type="gene ID" value="LOC100115812"/>
</dbReference>
<dbReference type="SMART" id="SM00406">
    <property type="entry name" value="IGv"/>
    <property type="match status" value="1"/>
</dbReference>
<dbReference type="Pfam" id="PF07679">
    <property type="entry name" value="I-set"/>
    <property type="match status" value="1"/>
</dbReference>
<dbReference type="Proteomes" id="UP000002358">
    <property type="component" value="Chromosome 4"/>
</dbReference>
<dbReference type="InterPro" id="IPR013106">
    <property type="entry name" value="Ig_V-set"/>
</dbReference>
<dbReference type="RefSeq" id="XP_031785701.1">
    <property type="nucleotide sequence ID" value="XM_031929841.1"/>
</dbReference>
<organism evidence="4 5">
    <name type="scientific">Nasonia vitripennis</name>
    <name type="common">Parasitic wasp</name>
    <dbReference type="NCBI Taxonomy" id="7425"/>
    <lineage>
        <taxon>Eukaryota</taxon>
        <taxon>Metazoa</taxon>
        <taxon>Ecdysozoa</taxon>
        <taxon>Arthropoda</taxon>
        <taxon>Hexapoda</taxon>
        <taxon>Insecta</taxon>
        <taxon>Pterygota</taxon>
        <taxon>Neoptera</taxon>
        <taxon>Endopterygota</taxon>
        <taxon>Hymenoptera</taxon>
        <taxon>Apocrita</taxon>
        <taxon>Proctotrupomorpha</taxon>
        <taxon>Chalcidoidea</taxon>
        <taxon>Pteromalidae</taxon>
        <taxon>Pteromalinae</taxon>
        <taxon>Nasonia</taxon>
    </lineage>
</organism>
<protein>
    <recommendedName>
        <fullName evidence="3">Ig-like domain-containing protein</fullName>
    </recommendedName>
</protein>
<dbReference type="RefSeq" id="XP_031785699.1">
    <property type="nucleotide sequence ID" value="XM_031929839.1"/>
</dbReference>
<dbReference type="GO" id="GO:0032589">
    <property type="term" value="C:neuron projection membrane"/>
    <property type="evidence" value="ECO:0007669"/>
    <property type="project" value="TreeGrafter"/>
</dbReference>
<proteinExistence type="predicted"/>
<dbReference type="SMART" id="SM00409">
    <property type="entry name" value="IG"/>
    <property type="match status" value="2"/>
</dbReference>
<feature type="signal peptide" evidence="2">
    <location>
        <begin position="1"/>
        <end position="34"/>
    </location>
</feature>
<dbReference type="InterPro" id="IPR003599">
    <property type="entry name" value="Ig_sub"/>
</dbReference>
<keyword evidence="5" id="KW-1185">Reference proteome</keyword>
<evidence type="ECO:0000256" key="2">
    <source>
        <dbReference type="SAM" id="SignalP"/>
    </source>
</evidence>
<evidence type="ECO:0000256" key="1">
    <source>
        <dbReference type="SAM" id="MobiDB-lite"/>
    </source>
</evidence>
<feature type="chain" id="PRO_5036207749" description="Ig-like domain-containing protein" evidence="2">
    <location>
        <begin position="35"/>
        <end position="352"/>
    </location>
</feature>
<name>A0A7M7QDI6_NASVI</name>
<feature type="domain" description="Ig-like" evidence="3">
    <location>
        <begin position="204"/>
        <end position="299"/>
    </location>
</feature>
<evidence type="ECO:0000313" key="4">
    <source>
        <dbReference type="EnsemblMetazoa" id="XP_031785702"/>
    </source>
</evidence>